<protein>
    <submittedName>
        <fullName evidence="1">Uncharacterized protein</fullName>
    </submittedName>
</protein>
<name>A0A7T8JY58_CALRO</name>
<dbReference type="Proteomes" id="UP000595437">
    <property type="component" value="Chromosome 13"/>
</dbReference>
<accession>A0A7T8JY58</accession>
<reference evidence="2" key="1">
    <citation type="submission" date="2021-01" db="EMBL/GenBank/DDBJ databases">
        <title>Caligus Genome Assembly.</title>
        <authorList>
            <person name="Gallardo-Escarate C."/>
        </authorList>
    </citation>
    <scope>NUCLEOTIDE SEQUENCE [LARGE SCALE GENOMIC DNA]</scope>
</reference>
<dbReference type="EMBL" id="CP045902">
    <property type="protein sequence ID" value="QQP38769.1"/>
    <property type="molecule type" value="Genomic_DNA"/>
</dbReference>
<organism evidence="1 2">
    <name type="scientific">Caligus rogercresseyi</name>
    <name type="common">Sea louse</name>
    <dbReference type="NCBI Taxonomy" id="217165"/>
    <lineage>
        <taxon>Eukaryota</taxon>
        <taxon>Metazoa</taxon>
        <taxon>Ecdysozoa</taxon>
        <taxon>Arthropoda</taxon>
        <taxon>Crustacea</taxon>
        <taxon>Multicrustacea</taxon>
        <taxon>Hexanauplia</taxon>
        <taxon>Copepoda</taxon>
        <taxon>Siphonostomatoida</taxon>
        <taxon>Caligidae</taxon>
        <taxon>Caligus</taxon>
    </lineage>
</organism>
<sequence length="65" mass="7574">MLPHEEKSTKGQEARCEEMVLYPKTGRRRRRRRKEFTKRCARISSQSGVKIKNNAEKCLPPTGIT</sequence>
<gene>
    <name evidence="1" type="ORF">FKW44_019446</name>
</gene>
<keyword evidence="2" id="KW-1185">Reference proteome</keyword>
<dbReference type="AlphaFoldDB" id="A0A7T8JY58"/>
<proteinExistence type="predicted"/>
<evidence type="ECO:0000313" key="2">
    <source>
        <dbReference type="Proteomes" id="UP000595437"/>
    </source>
</evidence>
<evidence type="ECO:0000313" key="1">
    <source>
        <dbReference type="EMBL" id="QQP38769.1"/>
    </source>
</evidence>